<evidence type="ECO:0000256" key="1">
    <source>
        <dbReference type="SAM" id="Phobius"/>
    </source>
</evidence>
<protein>
    <recommendedName>
        <fullName evidence="4">PH domain-containing protein</fullName>
    </recommendedName>
</protein>
<gene>
    <name evidence="2" type="ORF">IDJ75_00480</name>
</gene>
<keyword evidence="3" id="KW-1185">Reference proteome</keyword>
<sequence>MTPQAKSYYLPQTRAIAVGVILILVGLAFTFGFIDIHRSVWYNIQFILISFEGVVEFFMSIIMLIFKAGLIVGGYYYIKYSTGVERARLDDKGFYYRLIPKGSRYSKIMIDSGPLTFTPYSQIIDLTYKKNFWTGGQLYLTLPSGMLPLIALGVLKDSEKIEIAKQVKAQINTGR</sequence>
<reference evidence="2 3" key="1">
    <citation type="submission" date="2020-09" db="EMBL/GenBank/DDBJ databases">
        <title>Novel species of Mucilaginibacter isolated from a glacier on the Tibetan Plateau.</title>
        <authorList>
            <person name="Liu Q."/>
            <person name="Xin Y.-H."/>
        </authorList>
    </citation>
    <scope>NUCLEOTIDE SEQUENCE [LARGE SCALE GENOMIC DNA]</scope>
    <source>
        <strain evidence="2 3">CGMCC 1.13878</strain>
    </source>
</reference>
<evidence type="ECO:0008006" key="4">
    <source>
        <dbReference type="Google" id="ProtNLM"/>
    </source>
</evidence>
<proteinExistence type="predicted"/>
<feature type="transmembrane region" description="Helical" evidence="1">
    <location>
        <begin position="57"/>
        <end position="78"/>
    </location>
</feature>
<keyword evidence="1" id="KW-0812">Transmembrane</keyword>
<comment type="caution">
    <text evidence="2">The sequence shown here is derived from an EMBL/GenBank/DDBJ whole genome shotgun (WGS) entry which is preliminary data.</text>
</comment>
<dbReference type="Proteomes" id="UP000618754">
    <property type="component" value="Unassembled WGS sequence"/>
</dbReference>
<name>A0ABR7WZG4_9SPHI</name>
<accession>A0ABR7WZG4</accession>
<evidence type="ECO:0000313" key="3">
    <source>
        <dbReference type="Proteomes" id="UP000618754"/>
    </source>
</evidence>
<feature type="transmembrane region" description="Helical" evidence="1">
    <location>
        <begin position="136"/>
        <end position="155"/>
    </location>
</feature>
<feature type="transmembrane region" description="Helical" evidence="1">
    <location>
        <begin position="15"/>
        <end position="36"/>
    </location>
</feature>
<keyword evidence="1" id="KW-1133">Transmembrane helix</keyword>
<organism evidence="2 3">
    <name type="scientific">Mucilaginibacter rigui</name>
    <dbReference type="NCBI Taxonomy" id="534635"/>
    <lineage>
        <taxon>Bacteria</taxon>
        <taxon>Pseudomonadati</taxon>
        <taxon>Bacteroidota</taxon>
        <taxon>Sphingobacteriia</taxon>
        <taxon>Sphingobacteriales</taxon>
        <taxon>Sphingobacteriaceae</taxon>
        <taxon>Mucilaginibacter</taxon>
    </lineage>
</organism>
<dbReference type="RefSeq" id="WP_191173658.1">
    <property type="nucleotide sequence ID" value="NZ_JACWMW010000001.1"/>
</dbReference>
<keyword evidence="1" id="KW-0472">Membrane</keyword>
<evidence type="ECO:0000313" key="2">
    <source>
        <dbReference type="EMBL" id="MBD1383737.1"/>
    </source>
</evidence>
<dbReference type="EMBL" id="JACWMW010000001">
    <property type="protein sequence ID" value="MBD1383737.1"/>
    <property type="molecule type" value="Genomic_DNA"/>
</dbReference>